<evidence type="ECO:0000256" key="3">
    <source>
        <dbReference type="ARBA" id="ARBA00022692"/>
    </source>
</evidence>
<organism evidence="8 9">
    <name type="scientific">Salimicrobium flavidum</name>
    <dbReference type="NCBI Taxonomy" id="570947"/>
    <lineage>
        <taxon>Bacteria</taxon>
        <taxon>Bacillati</taxon>
        <taxon>Bacillota</taxon>
        <taxon>Bacilli</taxon>
        <taxon>Bacillales</taxon>
        <taxon>Bacillaceae</taxon>
        <taxon>Salimicrobium</taxon>
    </lineage>
</organism>
<sequence length="317" mass="36681">MKIGSRTIKTALGTPIAILIAQWMGLDNFASAGIVTILCIQATRKKSLLSAWHRFAACMLAILYSYIFFEGLIGFTPWAIGVMLLVFIPTTVRLKITPGIITSSVIILHLYTFSEINLSIIWNEFLLIVIGIGIALLLNIYMPSLENSLEEYQIEVESYFSIILKELAAYLKEEKYTWAGEELTKTAELLEKAKALAFREVENHVLRAHHPYYHYFHMRTKQFELLERMLPLVIRISQHDKYADKIGDFYEKLSEAVHPGNTAVLYLKELKEIRDYFREEPLPESREEFESRASLFQLLNEIEDYLIIKRSFKKSDI</sequence>
<keyword evidence="2" id="KW-1003">Cell membrane</keyword>
<dbReference type="Pfam" id="PF11728">
    <property type="entry name" value="ArAE_1_C"/>
    <property type="match status" value="1"/>
</dbReference>
<dbReference type="Gene3D" id="1.20.120.940">
    <property type="entry name" value="Putative aromatic acid exporter, C-terminal domain"/>
    <property type="match status" value="1"/>
</dbReference>
<keyword evidence="4 6" id="KW-1133">Transmembrane helix</keyword>
<dbReference type="RefSeq" id="WP_076556448.1">
    <property type="nucleotide sequence ID" value="NZ_FTOC01000001.1"/>
</dbReference>
<comment type="subcellular location">
    <subcellularLocation>
        <location evidence="1">Cell membrane</location>
        <topology evidence="1">Multi-pass membrane protein</topology>
    </subcellularLocation>
</comment>
<evidence type="ECO:0000256" key="4">
    <source>
        <dbReference type="ARBA" id="ARBA00022989"/>
    </source>
</evidence>
<dbReference type="InterPro" id="IPR021062">
    <property type="entry name" value="ArAE_1_C"/>
</dbReference>
<protein>
    <submittedName>
        <fullName evidence="8">Uncharacterized membrane protein YgaE, UPF0421/DUF939 family</fullName>
    </submittedName>
</protein>
<dbReference type="OrthoDB" id="357521at2"/>
<gene>
    <name evidence="8" type="ORF">SAMN05421687_101174</name>
</gene>
<keyword evidence="3 6" id="KW-0812">Transmembrane</keyword>
<dbReference type="EMBL" id="FTOC01000001">
    <property type="protein sequence ID" value="SIS36979.1"/>
    <property type="molecule type" value="Genomic_DNA"/>
</dbReference>
<dbReference type="Proteomes" id="UP000187608">
    <property type="component" value="Unassembled WGS sequence"/>
</dbReference>
<dbReference type="InterPro" id="IPR052984">
    <property type="entry name" value="UPF0421"/>
</dbReference>
<dbReference type="InterPro" id="IPR010343">
    <property type="entry name" value="ArAE_1"/>
</dbReference>
<dbReference type="STRING" id="570947.SAMN05421687_101174"/>
<dbReference type="PANTHER" id="PTHR40064">
    <property type="entry name" value="MEMBRANE PROTEIN-RELATED"/>
    <property type="match status" value="1"/>
</dbReference>
<dbReference type="InterPro" id="IPR038323">
    <property type="entry name" value="ArAE_1_C_sf"/>
</dbReference>
<dbReference type="GO" id="GO:0005886">
    <property type="term" value="C:plasma membrane"/>
    <property type="evidence" value="ECO:0007669"/>
    <property type="project" value="UniProtKB-SubCell"/>
</dbReference>
<dbReference type="PANTHER" id="PTHR40064:SF1">
    <property type="entry name" value="MEMBRANE PROTEIN"/>
    <property type="match status" value="1"/>
</dbReference>
<feature type="transmembrane region" description="Helical" evidence="6">
    <location>
        <begin position="120"/>
        <end position="141"/>
    </location>
</feature>
<keyword evidence="5 6" id="KW-0472">Membrane</keyword>
<feature type="domain" description="Putative aromatic acid exporter C-terminal" evidence="7">
    <location>
        <begin position="146"/>
        <end position="310"/>
    </location>
</feature>
<reference evidence="9" key="1">
    <citation type="submission" date="2017-01" db="EMBL/GenBank/DDBJ databases">
        <authorList>
            <person name="Varghese N."/>
            <person name="Submissions S."/>
        </authorList>
    </citation>
    <scope>NUCLEOTIDE SEQUENCE [LARGE SCALE GENOMIC DNA]</scope>
    <source>
        <strain evidence="9">DSM 23127</strain>
    </source>
</reference>
<evidence type="ECO:0000256" key="1">
    <source>
        <dbReference type="ARBA" id="ARBA00004651"/>
    </source>
</evidence>
<evidence type="ECO:0000256" key="2">
    <source>
        <dbReference type="ARBA" id="ARBA00022475"/>
    </source>
</evidence>
<evidence type="ECO:0000313" key="8">
    <source>
        <dbReference type="EMBL" id="SIS36979.1"/>
    </source>
</evidence>
<accession>A0A1N7IIS0</accession>
<feature type="transmembrane region" description="Helical" evidence="6">
    <location>
        <begin position="99"/>
        <end position="114"/>
    </location>
</feature>
<dbReference type="AlphaFoldDB" id="A0A1N7IIS0"/>
<evidence type="ECO:0000259" key="7">
    <source>
        <dbReference type="Pfam" id="PF11728"/>
    </source>
</evidence>
<evidence type="ECO:0000256" key="5">
    <source>
        <dbReference type="ARBA" id="ARBA00023136"/>
    </source>
</evidence>
<proteinExistence type="predicted"/>
<feature type="transmembrane region" description="Helical" evidence="6">
    <location>
        <begin position="75"/>
        <end position="92"/>
    </location>
</feature>
<evidence type="ECO:0000313" key="9">
    <source>
        <dbReference type="Proteomes" id="UP000187608"/>
    </source>
</evidence>
<keyword evidence="9" id="KW-1185">Reference proteome</keyword>
<evidence type="ECO:0000256" key="6">
    <source>
        <dbReference type="SAM" id="Phobius"/>
    </source>
</evidence>
<name>A0A1N7IIS0_9BACI</name>
<dbReference type="Pfam" id="PF06081">
    <property type="entry name" value="ArAE_1"/>
    <property type="match status" value="1"/>
</dbReference>